<evidence type="ECO:0000313" key="6">
    <source>
        <dbReference type="Proteomes" id="UP000290889"/>
    </source>
</evidence>
<dbReference type="Proteomes" id="UP000290889">
    <property type="component" value="Chromosome"/>
</dbReference>
<name>A0A411E7Q5_9FLAO</name>
<keyword evidence="6" id="KW-1185">Reference proteome</keyword>
<gene>
    <name evidence="5" type="ORF">EQY75_03185</name>
</gene>
<dbReference type="Gene3D" id="2.40.30.170">
    <property type="match status" value="1"/>
</dbReference>
<evidence type="ECO:0000313" key="5">
    <source>
        <dbReference type="EMBL" id="QBA63637.1"/>
    </source>
</evidence>
<comment type="subcellular location">
    <subcellularLocation>
        <location evidence="1">Cell envelope</location>
    </subcellularLocation>
</comment>
<dbReference type="KEGG" id="mur:EQY75_03185"/>
<accession>A0A411E7Q5</accession>
<reference evidence="5 6" key="1">
    <citation type="submission" date="2019-01" db="EMBL/GenBank/DDBJ databases">
        <title>Muriicola soli sp. nov., isolated from soil.</title>
        <authorList>
            <person name="Kang H.J."/>
            <person name="Kim S.B."/>
        </authorList>
    </citation>
    <scope>NUCLEOTIDE SEQUENCE [LARGE SCALE GENOMIC DNA]</scope>
    <source>
        <strain evidence="5 6">MMS17-SY002</strain>
    </source>
</reference>
<feature type="coiled-coil region" evidence="3">
    <location>
        <begin position="171"/>
        <end position="198"/>
    </location>
</feature>
<dbReference type="AlphaFoldDB" id="A0A411E7Q5"/>
<dbReference type="GO" id="GO:0030313">
    <property type="term" value="C:cell envelope"/>
    <property type="evidence" value="ECO:0007669"/>
    <property type="project" value="UniProtKB-SubCell"/>
</dbReference>
<proteinExistence type="predicted"/>
<keyword evidence="2 3" id="KW-0175">Coiled coil</keyword>
<organism evidence="5 6">
    <name type="scientific">Muriicola soli</name>
    <dbReference type="NCBI Taxonomy" id="2507538"/>
    <lineage>
        <taxon>Bacteria</taxon>
        <taxon>Pseudomonadati</taxon>
        <taxon>Bacteroidota</taxon>
        <taxon>Flavobacteriia</taxon>
        <taxon>Flavobacteriales</taxon>
        <taxon>Flavobacteriaceae</taxon>
        <taxon>Muriicola</taxon>
    </lineage>
</organism>
<evidence type="ECO:0000256" key="2">
    <source>
        <dbReference type="ARBA" id="ARBA00023054"/>
    </source>
</evidence>
<sequence length="369" mass="41497">MNRAISTSVFKRGVFFLVILFFSNCGESRERIKAEKTSITESVYASITIQPDSLYLAYAAVGGILEMNLVEEGDIVQKGDAIAQIINNTPKMNMENARLSFKLAEQNLQGSNAILQSLREQIEAASLQAVNDSLNYFRQKKLWEQGIGSRSEYDNRKLAYELSQNNLRLKTSAYSQTKNELETKYRQAKNNYKTSRITARDFMIESKISGTVYALYKNPGEIITNMEPVAAVGSSTKFIVEMLVDEVDIVKLQNEQRALITLDAYPSEVFKAFVSKIYPKKDERSQTFKVEALFENPPSTLYPGLSGEGNIIIAQKKNALVVPKEYLLNDSLVETESGMVSIKTGIQDLERIEIISGIDENTYLLKPLQ</sequence>
<evidence type="ECO:0000256" key="3">
    <source>
        <dbReference type="SAM" id="Coils"/>
    </source>
</evidence>
<protein>
    <submittedName>
        <fullName evidence="5">HlyD family efflux transporter periplasmic adaptor subunit</fullName>
    </submittedName>
</protein>
<dbReference type="EMBL" id="CP035544">
    <property type="protein sequence ID" value="QBA63637.1"/>
    <property type="molecule type" value="Genomic_DNA"/>
</dbReference>
<dbReference type="SUPFAM" id="SSF111369">
    <property type="entry name" value="HlyD-like secretion proteins"/>
    <property type="match status" value="1"/>
</dbReference>
<dbReference type="Pfam" id="PF25954">
    <property type="entry name" value="Beta-barrel_RND_2"/>
    <property type="match status" value="1"/>
</dbReference>
<dbReference type="OrthoDB" id="869610at2"/>
<dbReference type="PANTHER" id="PTHR32347">
    <property type="entry name" value="EFFLUX SYSTEM COMPONENT YKNX-RELATED"/>
    <property type="match status" value="1"/>
</dbReference>
<evidence type="ECO:0000259" key="4">
    <source>
        <dbReference type="Pfam" id="PF25954"/>
    </source>
</evidence>
<dbReference type="RefSeq" id="WP_129602816.1">
    <property type="nucleotide sequence ID" value="NZ_CP035544.1"/>
</dbReference>
<feature type="coiled-coil region" evidence="3">
    <location>
        <begin position="101"/>
        <end position="128"/>
    </location>
</feature>
<feature type="domain" description="CusB-like beta-barrel" evidence="4">
    <location>
        <begin position="241"/>
        <end position="308"/>
    </location>
</feature>
<dbReference type="InterPro" id="IPR058792">
    <property type="entry name" value="Beta-barrel_RND_2"/>
</dbReference>
<evidence type="ECO:0000256" key="1">
    <source>
        <dbReference type="ARBA" id="ARBA00004196"/>
    </source>
</evidence>
<dbReference type="InterPro" id="IPR050465">
    <property type="entry name" value="UPF0194_transport"/>
</dbReference>